<dbReference type="RefSeq" id="WP_166310887.1">
    <property type="nucleotide sequence ID" value="NZ_CAWPIB010000077.1"/>
</dbReference>
<reference evidence="2 3" key="1">
    <citation type="submission" date="2018-02" db="EMBL/GenBank/DDBJ databases">
        <authorList>
            <person name="Machado R.A."/>
        </authorList>
    </citation>
    <scope>NUCLEOTIDE SEQUENCE [LARGE SCALE GENOMIC DNA]</scope>
    <source>
        <strain evidence="2 3">DSM 19724</strain>
    </source>
</reference>
<accession>A0A7X5TJX0</accession>
<keyword evidence="1" id="KW-1133">Transmembrane helix</keyword>
<keyword evidence="1" id="KW-0472">Membrane</keyword>
<keyword evidence="3" id="KW-1185">Reference proteome</keyword>
<protein>
    <submittedName>
        <fullName evidence="2">Uncharacterized protein</fullName>
    </submittedName>
</protein>
<proteinExistence type="predicted"/>
<dbReference type="AlphaFoldDB" id="A0A7X5TJX0"/>
<feature type="transmembrane region" description="Helical" evidence="1">
    <location>
        <begin position="170"/>
        <end position="188"/>
    </location>
</feature>
<keyword evidence="1" id="KW-0812">Transmembrane</keyword>
<dbReference type="EMBL" id="PUJW01000077">
    <property type="protein sequence ID" value="NHB94759.1"/>
    <property type="molecule type" value="Genomic_DNA"/>
</dbReference>
<evidence type="ECO:0000313" key="2">
    <source>
        <dbReference type="EMBL" id="NHB94759.1"/>
    </source>
</evidence>
<gene>
    <name evidence="2" type="ORF">C5469_22635</name>
</gene>
<dbReference type="Proteomes" id="UP000591844">
    <property type="component" value="Unassembled WGS sequence"/>
</dbReference>
<evidence type="ECO:0000313" key="3">
    <source>
        <dbReference type="Proteomes" id="UP000591844"/>
    </source>
</evidence>
<sequence length="189" mass="21906">MSGNLLEIWQTLEKATSEEEQERLLSDFISALENYYIWLEEVNPVEEGKIGYVLFRPEYPDDYPSLFVYLSQRQNEYPNAISAMLDVPGSAFKEYDSDYLYTLPHLLDFDFKFVFVDERNKTGYISKKGVMLLDFFRNSDSEGIQDQPTHIPESRIVTSGSLSGFKRGCIVFFGALLLLVFIFVMLKVR</sequence>
<organism evidence="2 3">
    <name type="scientific">Photorhabdus cinerea</name>
    <dbReference type="NCBI Taxonomy" id="471575"/>
    <lineage>
        <taxon>Bacteria</taxon>
        <taxon>Pseudomonadati</taxon>
        <taxon>Pseudomonadota</taxon>
        <taxon>Gammaproteobacteria</taxon>
        <taxon>Enterobacterales</taxon>
        <taxon>Morganellaceae</taxon>
        <taxon>Photorhabdus</taxon>
    </lineage>
</organism>
<name>A0A7X5TJX0_9GAMM</name>
<comment type="caution">
    <text evidence="2">The sequence shown here is derived from an EMBL/GenBank/DDBJ whole genome shotgun (WGS) entry which is preliminary data.</text>
</comment>
<evidence type="ECO:0000256" key="1">
    <source>
        <dbReference type="SAM" id="Phobius"/>
    </source>
</evidence>